<feature type="compositionally biased region" description="Polar residues" evidence="1">
    <location>
        <begin position="629"/>
        <end position="651"/>
    </location>
</feature>
<evidence type="ECO:0000259" key="2">
    <source>
        <dbReference type="Pfam" id="PF12090"/>
    </source>
</evidence>
<gene>
    <name evidence="3" type="ORF">CANINC_004306</name>
</gene>
<dbReference type="Pfam" id="PF12090">
    <property type="entry name" value="Spt20_SEP"/>
    <property type="match status" value="1"/>
</dbReference>
<reference evidence="3 4" key="1">
    <citation type="journal article" date="2019" name="Front. Genet.">
        <title>Whole-Genome Sequencing of the Opportunistic Yeast Pathogen Candida inconspicua Uncovers Its Hybrid Origin.</title>
        <authorList>
            <person name="Mixao V."/>
            <person name="Hansen A.P."/>
            <person name="Saus E."/>
            <person name="Boekhout T."/>
            <person name="Lass-Florl C."/>
            <person name="Gabaldon T."/>
        </authorList>
    </citation>
    <scope>NUCLEOTIDE SEQUENCE [LARGE SCALE GENOMIC DNA]</scope>
    <source>
        <strain evidence="3 4">CBS 180</strain>
    </source>
</reference>
<protein>
    <recommendedName>
        <fullName evidence="2">Spt20-like SEP domain-containing protein</fullName>
    </recommendedName>
</protein>
<feature type="compositionally biased region" description="Low complexity" evidence="1">
    <location>
        <begin position="183"/>
        <end position="201"/>
    </location>
</feature>
<feature type="compositionally biased region" description="Polar residues" evidence="1">
    <location>
        <begin position="33"/>
        <end position="48"/>
    </location>
</feature>
<feature type="region of interest" description="Disordered" evidence="1">
    <location>
        <begin position="70"/>
        <end position="97"/>
    </location>
</feature>
<feature type="compositionally biased region" description="Basic residues" evidence="1">
    <location>
        <begin position="949"/>
        <end position="959"/>
    </location>
</feature>
<feature type="compositionally biased region" description="Low complexity" evidence="1">
    <location>
        <begin position="49"/>
        <end position="58"/>
    </location>
</feature>
<feature type="region of interest" description="Disordered" evidence="1">
    <location>
        <begin position="254"/>
        <end position="292"/>
    </location>
</feature>
<evidence type="ECO:0000313" key="3">
    <source>
        <dbReference type="EMBL" id="TID15777.1"/>
    </source>
</evidence>
<dbReference type="AlphaFoldDB" id="A0A4T0WWI5"/>
<dbReference type="Proteomes" id="UP000307173">
    <property type="component" value="Unassembled WGS sequence"/>
</dbReference>
<feature type="region of interest" description="Disordered" evidence="1">
    <location>
        <begin position="181"/>
        <end position="201"/>
    </location>
</feature>
<feature type="region of interest" description="Disordered" evidence="1">
    <location>
        <begin position="358"/>
        <end position="416"/>
    </location>
</feature>
<accession>A0A4T0WWI5</accession>
<feature type="compositionally biased region" description="Polar residues" evidence="1">
    <location>
        <begin position="1"/>
        <end position="11"/>
    </location>
</feature>
<feature type="compositionally biased region" description="Low complexity" evidence="1">
    <location>
        <begin position="70"/>
        <end position="96"/>
    </location>
</feature>
<proteinExistence type="predicted"/>
<dbReference type="STRING" id="52247.A0A4T0WWI5"/>
<feature type="domain" description="Spt20-like SEP" evidence="2">
    <location>
        <begin position="553"/>
        <end position="730"/>
    </location>
</feature>
<name>A0A4T0WWI5_9ASCO</name>
<keyword evidence="4" id="KW-1185">Reference proteome</keyword>
<feature type="compositionally biased region" description="Basic residues" evidence="1">
    <location>
        <begin position="900"/>
        <end position="923"/>
    </location>
</feature>
<dbReference type="OrthoDB" id="1932706at2759"/>
<sequence length="968" mass="108505">MNSGSSYNNAENFEEGSPFSSNLNSLMDPVNQLGITSSMQPSPSNTSLNMNNNNNQFNGQMMYNLQNQQYNMGQQQQQQHQQQQHQQQHQQQQQQNFRSQLQMNGVNQMHGVNMAGDVTTNLNINNNQLGIMGFGNSQQQGVNVNQVNSIQQHNPVNQVNQTGQVPQMNMVNGQINQGLSFNSQQQQQQQQQKSLQQQQSQIKSSSNAAYISSLLRKIQPGPGMTKQQRFQQLLKTGELTRTDVQILQRHQQMLRNAHAERQRQLQQRMTQQQQSQPLQGQPMSQQIKSETQQNYQQFAANYSQQSLTSNLNSPSVSGKVLPGNVLPVTDNNVNPSSNHLGKTLPVGNVSGKYIPGKSLPVNTTSGKNVPGKTVPGKTVPGKTVPSRPISSNSAAGKSVAGKSIPGKSLPGGMNSTVPPPPVNAINHLNAGIPVNNANRVQNLPVNMPINHPVNAPVNTPVNTPVNSAMNNNNTQAVNQPLVQNKADIIAQQRRALYQQQLKQQQKFLGVTPEQFEKLTPQQQQMLRAQMLRRKAKTQKYYESDEELLKKFENSPPSIDFHIHEGYFKFGNSDNMIPKTDSTIREFLKFIARKQIPEALVEILKDGNITLYDGNVILRVLDHRLKKSDTSSTVPSTNFIDSTSKQPQQNQEEFNKSNEEQKSTRTYKEYRTILRLTPQAMYEDFCLSTDTQMFGDAFVLTYESEILAARIRSINLQPARNPYLEDKLLQPIEEMMIPIYDETTDKMIFPHREDMREVINEMITKKRKRINQETYPYKPLHQDNAQSNVKYEKLMLLMSESTPHSNLPANKQSVEIPRFERLRFIESLRHQAQLRKEQATNNALTAQSPPVSSYTGFNSINSSVMNQRPFSNMGNPEQNSTKDPHANSGTVNSASDSKNKAGAKSKAAPKKKNDKPKKPRKPTKKQLAAQAAAEAANNGTPLPDTVEPPKKKRAPAKKKATTTSNNTPN</sequence>
<feature type="region of interest" description="Disordered" evidence="1">
    <location>
        <begin position="1"/>
        <end position="58"/>
    </location>
</feature>
<dbReference type="EMBL" id="SELW01000652">
    <property type="protein sequence ID" value="TID15777.1"/>
    <property type="molecule type" value="Genomic_DNA"/>
</dbReference>
<feature type="compositionally biased region" description="Polar residues" evidence="1">
    <location>
        <begin position="839"/>
        <end position="878"/>
    </location>
</feature>
<evidence type="ECO:0000256" key="1">
    <source>
        <dbReference type="SAM" id="MobiDB-lite"/>
    </source>
</evidence>
<feature type="region of interest" description="Disordered" evidence="1">
    <location>
        <begin position="628"/>
        <end position="662"/>
    </location>
</feature>
<feature type="compositionally biased region" description="Basic and acidic residues" evidence="1">
    <location>
        <begin position="652"/>
        <end position="662"/>
    </location>
</feature>
<feature type="compositionally biased region" description="Low complexity" evidence="1">
    <location>
        <begin position="264"/>
        <end position="286"/>
    </location>
</feature>
<organism evidence="3 4">
    <name type="scientific">Pichia inconspicua</name>
    <dbReference type="NCBI Taxonomy" id="52247"/>
    <lineage>
        <taxon>Eukaryota</taxon>
        <taxon>Fungi</taxon>
        <taxon>Dikarya</taxon>
        <taxon>Ascomycota</taxon>
        <taxon>Saccharomycotina</taxon>
        <taxon>Pichiomycetes</taxon>
        <taxon>Pichiales</taxon>
        <taxon>Pichiaceae</taxon>
        <taxon>Pichia</taxon>
    </lineage>
</organism>
<comment type="caution">
    <text evidence="3">The sequence shown here is derived from an EMBL/GenBank/DDBJ whole genome shotgun (WGS) entry which is preliminary data.</text>
</comment>
<feature type="region of interest" description="Disordered" evidence="1">
    <location>
        <begin position="839"/>
        <end position="968"/>
    </location>
</feature>
<evidence type="ECO:0000313" key="4">
    <source>
        <dbReference type="Proteomes" id="UP000307173"/>
    </source>
</evidence>
<dbReference type="InterPro" id="IPR046468">
    <property type="entry name" value="Spt20-like_SEP"/>
</dbReference>